<reference evidence="3" key="3">
    <citation type="submission" date="2025-08" db="UniProtKB">
        <authorList>
            <consortium name="Ensembl"/>
        </authorList>
    </citation>
    <scope>IDENTIFICATION</scope>
</reference>
<dbReference type="PANTHER" id="PTHR28634:SF1">
    <property type="entry name" value="ZINC FINGER B-BOX DOMAIN-CONTAINING PROTEIN 1"/>
    <property type="match status" value="1"/>
</dbReference>
<organism evidence="3 4">
    <name type="scientific">Ciona intestinalis</name>
    <name type="common">Transparent sea squirt</name>
    <name type="synonym">Ascidia intestinalis</name>
    <dbReference type="NCBI Taxonomy" id="7719"/>
    <lineage>
        <taxon>Eukaryota</taxon>
        <taxon>Metazoa</taxon>
        <taxon>Chordata</taxon>
        <taxon>Tunicata</taxon>
        <taxon>Ascidiacea</taxon>
        <taxon>Phlebobranchia</taxon>
        <taxon>Cionidae</taxon>
        <taxon>Ciona</taxon>
    </lineage>
</organism>
<evidence type="ECO:0000313" key="3">
    <source>
        <dbReference type="Ensembl" id="ENSCINP00000018839.3"/>
    </source>
</evidence>
<feature type="compositionally biased region" description="Polar residues" evidence="1">
    <location>
        <begin position="301"/>
        <end position="311"/>
    </location>
</feature>
<protein>
    <recommendedName>
        <fullName evidence="2">TAR DNA-binding protein 43 N-terminal domain-containing protein</fullName>
    </recommendedName>
</protein>
<dbReference type="InParanoid" id="F6S1E4"/>
<dbReference type="InterPro" id="IPR041105">
    <property type="entry name" value="TDP-43_N"/>
</dbReference>
<dbReference type="Proteomes" id="UP000008144">
    <property type="component" value="Chromosome 5"/>
</dbReference>
<reference evidence="3" key="2">
    <citation type="journal article" date="2008" name="Genome Biol.">
        <title>Improved genome assembly and evidence-based global gene model set for the chordate Ciona intestinalis: new insight into intron and operon populations.</title>
        <authorList>
            <person name="Satou Y."/>
            <person name="Mineta K."/>
            <person name="Ogasawara M."/>
            <person name="Sasakura Y."/>
            <person name="Shoguchi E."/>
            <person name="Ueno K."/>
            <person name="Yamada L."/>
            <person name="Matsumoto J."/>
            <person name="Wasserscheid J."/>
            <person name="Dewar K."/>
            <person name="Wiley G.B."/>
            <person name="Macmil S.L."/>
            <person name="Roe B.A."/>
            <person name="Zeller R.W."/>
            <person name="Hastings K.E."/>
            <person name="Lemaire P."/>
            <person name="Lindquist E."/>
            <person name="Endo T."/>
            <person name="Hotta K."/>
            <person name="Inaba K."/>
        </authorList>
    </citation>
    <scope>NUCLEOTIDE SEQUENCE [LARGE SCALE GENOMIC DNA]</scope>
    <source>
        <strain evidence="3">wild type</strain>
    </source>
</reference>
<accession>F6S1E4</accession>
<evidence type="ECO:0000259" key="2">
    <source>
        <dbReference type="Pfam" id="PF18694"/>
    </source>
</evidence>
<reference evidence="3" key="4">
    <citation type="submission" date="2025-09" db="UniProtKB">
        <authorList>
            <consortium name="Ensembl"/>
        </authorList>
    </citation>
    <scope>IDENTIFICATION</scope>
</reference>
<keyword evidence="4" id="KW-1185">Reference proteome</keyword>
<dbReference type="Ensembl" id="ENSCINT00000018839.3">
    <property type="protein sequence ID" value="ENSCINP00000018839.3"/>
    <property type="gene ID" value="ENSCING00000009271.3"/>
</dbReference>
<evidence type="ECO:0000313" key="4">
    <source>
        <dbReference type="Proteomes" id="UP000008144"/>
    </source>
</evidence>
<sequence length="340" mass="38047">MSHHLNLDFAVLQPGKEPASKKLQKKASPSTSAKKRESKKLDIDNKQMEWRLNQLKQAMEKQKEERGKQGYIWKSGKNASLDSHSRNILGRTVNTTNKSPSAPTKPKPKPTVTILKDEPLDLPKRGSRSKELLETLKNKDPVLMDMKPSEETPIVNKEKWISVALDRSHDEIMEIQSDMQGNLPLSSLHGIEPSAVGLYFLRWSRKRLLPAVDNKVMMPKSGWGNEVYYPYVSNPSPAKAITASPPPSFSLHKKTDKKTNSTEKLRSSNSSISGGKLLQGSFNEDESAKSFQEALNKWRQPEQNETISVPTPSGKATPVEMSVHAVQSDPVKIDIQFSET</sequence>
<dbReference type="EMBL" id="EAAA01002178">
    <property type="status" value="NOT_ANNOTATED_CDS"/>
    <property type="molecule type" value="Genomic_DNA"/>
</dbReference>
<dbReference type="PANTHER" id="PTHR28634">
    <property type="entry name" value="ZINC FINGER B-BOX DOMAIN-CONTAINING PROTEIN 1"/>
    <property type="match status" value="1"/>
</dbReference>
<feature type="compositionally biased region" description="Basic and acidic residues" evidence="1">
    <location>
        <begin position="58"/>
        <end position="68"/>
    </location>
</feature>
<feature type="compositionally biased region" description="Low complexity" evidence="1">
    <location>
        <begin position="95"/>
        <end position="114"/>
    </location>
</feature>
<reference evidence="4" key="1">
    <citation type="journal article" date="2002" name="Science">
        <title>The draft genome of Ciona intestinalis: insights into chordate and vertebrate origins.</title>
        <authorList>
            <person name="Dehal P."/>
            <person name="Satou Y."/>
            <person name="Campbell R.K."/>
            <person name="Chapman J."/>
            <person name="Degnan B."/>
            <person name="De Tomaso A."/>
            <person name="Davidson B."/>
            <person name="Di Gregorio A."/>
            <person name="Gelpke M."/>
            <person name="Goodstein D.M."/>
            <person name="Harafuji N."/>
            <person name="Hastings K.E."/>
            <person name="Ho I."/>
            <person name="Hotta K."/>
            <person name="Huang W."/>
            <person name="Kawashima T."/>
            <person name="Lemaire P."/>
            <person name="Martinez D."/>
            <person name="Meinertzhagen I.A."/>
            <person name="Necula S."/>
            <person name="Nonaka M."/>
            <person name="Putnam N."/>
            <person name="Rash S."/>
            <person name="Saiga H."/>
            <person name="Satake M."/>
            <person name="Terry A."/>
            <person name="Yamada L."/>
            <person name="Wang H.G."/>
            <person name="Awazu S."/>
            <person name="Azumi K."/>
            <person name="Boore J."/>
            <person name="Branno M."/>
            <person name="Chin-Bow S."/>
            <person name="DeSantis R."/>
            <person name="Doyle S."/>
            <person name="Francino P."/>
            <person name="Keys D.N."/>
            <person name="Haga S."/>
            <person name="Hayashi H."/>
            <person name="Hino K."/>
            <person name="Imai K.S."/>
            <person name="Inaba K."/>
            <person name="Kano S."/>
            <person name="Kobayashi K."/>
            <person name="Kobayashi M."/>
            <person name="Lee B.I."/>
            <person name="Makabe K.W."/>
            <person name="Manohar C."/>
            <person name="Matassi G."/>
            <person name="Medina M."/>
            <person name="Mochizuki Y."/>
            <person name="Mount S."/>
            <person name="Morishita T."/>
            <person name="Miura S."/>
            <person name="Nakayama A."/>
            <person name="Nishizaka S."/>
            <person name="Nomoto H."/>
            <person name="Ohta F."/>
            <person name="Oishi K."/>
            <person name="Rigoutsos I."/>
            <person name="Sano M."/>
            <person name="Sasaki A."/>
            <person name="Sasakura Y."/>
            <person name="Shoguchi E."/>
            <person name="Shin-i T."/>
            <person name="Spagnuolo A."/>
            <person name="Stainier D."/>
            <person name="Suzuki M.M."/>
            <person name="Tassy O."/>
            <person name="Takatori N."/>
            <person name="Tokuoka M."/>
            <person name="Yagi K."/>
            <person name="Yoshizaki F."/>
            <person name="Wada S."/>
            <person name="Zhang C."/>
            <person name="Hyatt P.D."/>
            <person name="Larimer F."/>
            <person name="Detter C."/>
            <person name="Doggett N."/>
            <person name="Glavina T."/>
            <person name="Hawkins T."/>
            <person name="Richardson P."/>
            <person name="Lucas S."/>
            <person name="Kohara Y."/>
            <person name="Levine M."/>
            <person name="Satoh N."/>
            <person name="Rokhsar D.S."/>
        </authorList>
    </citation>
    <scope>NUCLEOTIDE SEQUENCE [LARGE SCALE GENOMIC DNA]</scope>
</reference>
<dbReference type="HOGENOM" id="CLU_045690_0_0_1"/>
<feature type="region of interest" description="Disordered" evidence="1">
    <location>
        <begin position="1"/>
        <end position="114"/>
    </location>
</feature>
<feature type="compositionally biased region" description="Basic and acidic residues" evidence="1">
    <location>
        <begin position="39"/>
        <end position="49"/>
    </location>
</feature>
<evidence type="ECO:0000256" key="1">
    <source>
        <dbReference type="SAM" id="MobiDB-lite"/>
    </source>
</evidence>
<feature type="region of interest" description="Disordered" evidence="1">
    <location>
        <begin position="242"/>
        <end position="317"/>
    </location>
</feature>
<dbReference type="AlphaFoldDB" id="F6S1E4"/>
<feature type="domain" description="TAR DNA-binding protein 43 N-terminal" evidence="2">
    <location>
        <begin position="160"/>
        <end position="231"/>
    </location>
</feature>
<proteinExistence type="predicted"/>
<name>F6S1E4_CIOIN</name>
<feature type="compositionally biased region" description="Basic and acidic residues" evidence="1">
    <location>
        <begin position="257"/>
        <end position="266"/>
    </location>
</feature>
<dbReference type="Pfam" id="PF18694">
    <property type="entry name" value="TDP-43_N"/>
    <property type="match status" value="1"/>
</dbReference>
<dbReference type="InterPro" id="IPR037688">
    <property type="entry name" value="ZBBX"/>
</dbReference>